<evidence type="ECO:0000313" key="3">
    <source>
        <dbReference type="Proteomes" id="UP000308133"/>
    </source>
</evidence>
<sequence>MAILMLIYFFVDNLRINIYHKEATKLLLGLFRILWIRMCTRMAVRREAERRRAERMEGVAWGQETRGPEDVEMNAPSLPPPVAMAPATVA</sequence>
<evidence type="ECO:0000256" key="1">
    <source>
        <dbReference type="SAM" id="MobiDB-lite"/>
    </source>
</evidence>
<name>A0A4U7ATX2_9PEZI</name>
<gene>
    <name evidence="2" type="ORF">C1H76_7793</name>
</gene>
<organism evidence="2 3">
    <name type="scientific">Elsinoe australis</name>
    <dbReference type="NCBI Taxonomy" id="40998"/>
    <lineage>
        <taxon>Eukaryota</taxon>
        <taxon>Fungi</taxon>
        <taxon>Dikarya</taxon>
        <taxon>Ascomycota</taxon>
        <taxon>Pezizomycotina</taxon>
        <taxon>Dothideomycetes</taxon>
        <taxon>Dothideomycetidae</taxon>
        <taxon>Myriangiales</taxon>
        <taxon>Elsinoaceae</taxon>
        <taxon>Elsinoe</taxon>
    </lineage>
</organism>
<comment type="caution">
    <text evidence="2">The sequence shown here is derived from an EMBL/GenBank/DDBJ whole genome shotgun (WGS) entry which is preliminary data.</text>
</comment>
<feature type="region of interest" description="Disordered" evidence="1">
    <location>
        <begin position="55"/>
        <end position="90"/>
    </location>
</feature>
<reference evidence="2 3" key="1">
    <citation type="submission" date="2018-02" db="EMBL/GenBank/DDBJ databases">
        <title>Draft genome sequences of Elsinoe sp., causing black scab on jojoba.</title>
        <authorList>
            <person name="Stodart B."/>
            <person name="Jeffress S."/>
            <person name="Ash G."/>
            <person name="Arun Chinnappa K."/>
        </authorList>
    </citation>
    <scope>NUCLEOTIDE SEQUENCE [LARGE SCALE GENOMIC DNA]</scope>
    <source>
        <strain evidence="2 3">Hillstone_2</strain>
    </source>
</reference>
<evidence type="ECO:0000313" key="2">
    <source>
        <dbReference type="EMBL" id="TKX20110.1"/>
    </source>
</evidence>
<proteinExistence type="predicted"/>
<dbReference type="AlphaFoldDB" id="A0A4U7ATX2"/>
<dbReference type="Proteomes" id="UP000308133">
    <property type="component" value="Unassembled WGS sequence"/>
</dbReference>
<protein>
    <submittedName>
        <fullName evidence="2">Uncharacterized protein</fullName>
    </submittedName>
</protein>
<accession>A0A4U7ATX2</accession>
<dbReference type="EMBL" id="PTQR01000102">
    <property type="protein sequence ID" value="TKX20110.1"/>
    <property type="molecule type" value="Genomic_DNA"/>
</dbReference>